<feature type="compositionally biased region" description="Basic and acidic residues" evidence="1">
    <location>
        <begin position="550"/>
        <end position="573"/>
    </location>
</feature>
<feature type="compositionally biased region" description="Basic and acidic residues" evidence="1">
    <location>
        <begin position="627"/>
        <end position="651"/>
    </location>
</feature>
<dbReference type="KEGG" id="tva:4747529"/>
<keyword evidence="3" id="KW-1185">Reference proteome</keyword>
<feature type="compositionally biased region" description="Polar residues" evidence="1">
    <location>
        <begin position="240"/>
        <end position="282"/>
    </location>
</feature>
<feature type="region of interest" description="Disordered" evidence="1">
    <location>
        <begin position="170"/>
        <end position="213"/>
    </location>
</feature>
<feature type="region of interest" description="Disordered" evidence="1">
    <location>
        <begin position="338"/>
        <end position="411"/>
    </location>
</feature>
<evidence type="ECO:0000313" key="3">
    <source>
        <dbReference type="Proteomes" id="UP000001542"/>
    </source>
</evidence>
<feature type="compositionally biased region" description="Polar residues" evidence="1">
    <location>
        <begin position="373"/>
        <end position="395"/>
    </location>
</feature>
<feature type="region of interest" description="Disordered" evidence="1">
    <location>
        <begin position="240"/>
        <end position="311"/>
    </location>
</feature>
<evidence type="ECO:0000256" key="1">
    <source>
        <dbReference type="SAM" id="MobiDB-lite"/>
    </source>
</evidence>
<feature type="compositionally biased region" description="Polar residues" evidence="1">
    <location>
        <begin position="194"/>
        <end position="207"/>
    </location>
</feature>
<dbReference type="InParanoid" id="A2FZ13"/>
<dbReference type="Proteomes" id="UP000001542">
    <property type="component" value="Unassembled WGS sequence"/>
</dbReference>
<feature type="region of interest" description="Disordered" evidence="1">
    <location>
        <begin position="610"/>
        <end position="738"/>
    </location>
</feature>
<dbReference type="EMBL" id="DS114160">
    <property type="protein sequence ID" value="EAX89853.1"/>
    <property type="molecule type" value="Genomic_DNA"/>
</dbReference>
<feature type="region of interest" description="Disordered" evidence="1">
    <location>
        <begin position="450"/>
        <end position="573"/>
    </location>
</feature>
<dbReference type="FunCoup" id="A2FZ13">
    <property type="interactions" value="157"/>
</dbReference>
<reference evidence="2" key="1">
    <citation type="submission" date="2006-10" db="EMBL/GenBank/DDBJ databases">
        <authorList>
            <person name="Amadeo P."/>
            <person name="Zhao Q."/>
            <person name="Wortman J."/>
            <person name="Fraser-Liggett C."/>
            <person name="Carlton J."/>
        </authorList>
    </citation>
    <scope>NUCLEOTIDE SEQUENCE</scope>
    <source>
        <strain evidence="2">G3</strain>
    </source>
</reference>
<feature type="compositionally biased region" description="Polar residues" evidence="1">
    <location>
        <begin position="338"/>
        <end position="356"/>
    </location>
</feature>
<feature type="compositionally biased region" description="Basic and acidic residues" evidence="1">
    <location>
        <begin position="396"/>
        <end position="411"/>
    </location>
</feature>
<feature type="compositionally biased region" description="Polar residues" evidence="1">
    <location>
        <begin position="451"/>
        <end position="466"/>
    </location>
</feature>
<feature type="compositionally biased region" description="Basic and acidic residues" evidence="1">
    <location>
        <begin position="494"/>
        <end position="524"/>
    </location>
</feature>
<feature type="region of interest" description="Disordered" evidence="1">
    <location>
        <begin position="1"/>
        <end position="24"/>
    </location>
</feature>
<dbReference type="VEuPathDB" id="TrichDB:TVAGG3_0134480"/>
<dbReference type="VEuPathDB" id="TrichDB:TVAG_223200"/>
<feature type="compositionally biased region" description="Polar residues" evidence="1">
    <location>
        <begin position="654"/>
        <end position="670"/>
    </location>
</feature>
<feature type="compositionally biased region" description="Basic and acidic residues" evidence="1">
    <location>
        <begin position="357"/>
        <end position="372"/>
    </location>
</feature>
<organism evidence="2 3">
    <name type="scientific">Trichomonas vaginalis (strain ATCC PRA-98 / G3)</name>
    <dbReference type="NCBI Taxonomy" id="412133"/>
    <lineage>
        <taxon>Eukaryota</taxon>
        <taxon>Metamonada</taxon>
        <taxon>Parabasalia</taxon>
        <taxon>Trichomonadida</taxon>
        <taxon>Trichomonadidae</taxon>
        <taxon>Trichomonas</taxon>
    </lineage>
</organism>
<protein>
    <submittedName>
        <fullName evidence="2">Uncharacterized protein</fullName>
    </submittedName>
</protein>
<sequence>MSSRYFSSTLSGKSNIGGDNSSSKIDSLRKQLYQQYESAISSSEKFKTNDSHAFTRPPTFAGYQTTNKRIKKLPQYNFEEESLVSKFGGSSPIKSRYMRKTYLFDADGDDFDGVSTYKPNISSRLPLTKPTSLSMYREKFGESISGTDKDISSTFIQDVDLSDDLFETNTNTVSYKPTNTNPSRSELSKTSSSKNQFSKTSKKPITQRNDRFTDIIHDDNKTANEDSIDFEIQSTLRNQLRNRSSSHSELPSNKKPSNSDQNLNQEKYHQKSTTDYQKSFNDLPNPYDELNKNNKNKKISKNNIPNKKPLEINTESPYVESIISSPKILPQNTKIISENQENSNKQSKNIKPTNTLDLDKKPVSDGKQKFKENTINSMNPSKGNTKSDQNITTKPSDLDNKPKKEEDQKIIQIKPKEEEIIQEKPAVIDPLYPNSNRSLNQKPKVNKFEKISSNQKNPTLIITQPPKQDAASIKPSKMPTFDLDLNSPQIIQQKTDKTTEIVNDRSIRDTNTPKHAEEKEDEKISQNNFEKINDDTDNSDPSKQKISPTKPEDKNDENQKKDIVISPEERKKMLSDRVLADQNLLKEMKKFVSEEFVDYEEDYNEIDFEFDDEADVSVEEDTNSVNHENKPEIKENEGIKDKIQQEPKVDIQDNDGSSQNVQNFQRNNFDNPKFDENTNDQQTSKAESKDTTNDKGSMPKFDQKTKSPSEFPVWQLGSEEEDEEKQETNQVVPHDEEDDLFSFQDDKSNKEEEDLLNSDADNLVDDDRISKIEPFKSIDEELKVPNLSQLNESIETNTNTSMFVNYADKDVNVIENKPKLVIQPVDYHENEVSTTTTDECVIDNSIFVVEKVEEEFNENSIFKFGESMTIDMKDDSNIEYDEDSDELPSTEIVSIAFNRGKLENPIKTTIFCLIHVADKILDEQLQLM</sequence>
<feature type="compositionally biased region" description="Polar residues" evidence="1">
    <location>
        <begin position="170"/>
        <end position="182"/>
    </location>
</feature>
<gene>
    <name evidence="2" type="ORF">TVAG_223200</name>
</gene>
<reference evidence="2" key="2">
    <citation type="journal article" date="2007" name="Science">
        <title>Draft genome sequence of the sexually transmitted pathogen Trichomonas vaginalis.</title>
        <authorList>
            <person name="Carlton J.M."/>
            <person name="Hirt R.P."/>
            <person name="Silva J.C."/>
            <person name="Delcher A.L."/>
            <person name="Schatz M."/>
            <person name="Zhao Q."/>
            <person name="Wortman J.R."/>
            <person name="Bidwell S.L."/>
            <person name="Alsmark U.C.M."/>
            <person name="Besteiro S."/>
            <person name="Sicheritz-Ponten T."/>
            <person name="Noel C.J."/>
            <person name="Dacks J.B."/>
            <person name="Foster P.G."/>
            <person name="Simillion C."/>
            <person name="Van de Peer Y."/>
            <person name="Miranda-Saavedra D."/>
            <person name="Barton G.J."/>
            <person name="Westrop G.D."/>
            <person name="Mueller S."/>
            <person name="Dessi D."/>
            <person name="Fiori P.L."/>
            <person name="Ren Q."/>
            <person name="Paulsen I."/>
            <person name="Zhang H."/>
            <person name="Bastida-Corcuera F.D."/>
            <person name="Simoes-Barbosa A."/>
            <person name="Brown M.T."/>
            <person name="Hayes R.D."/>
            <person name="Mukherjee M."/>
            <person name="Okumura C.Y."/>
            <person name="Schneider R."/>
            <person name="Smith A.J."/>
            <person name="Vanacova S."/>
            <person name="Villalvazo M."/>
            <person name="Haas B.J."/>
            <person name="Pertea M."/>
            <person name="Feldblyum T.V."/>
            <person name="Utterback T.R."/>
            <person name="Shu C.L."/>
            <person name="Osoegawa K."/>
            <person name="de Jong P.J."/>
            <person name="Hrdy I."/>
            <person name="Horvathova L."/>
            <person name="Zubacova Z."/>
            <person name="Dolezal P."/>
            <person name="Malik S.B."/>
            <person name="Logsdon J.M. Jr."/>
            <person name="Henze K."/>
            <person name="Gupta A."/>
            <person name="Wang C.C."/>
            <person name="Dunne R.L."/>
            <person name="Upcroft J.A."/>
            <person name="Upcroft P."/>
            <person name="White O."/>
            <person name="Salzberg S.L."/>
            <person name="Tang P."/>
            <person name="Chiu C.-H."/>
            <person name="Lee Y.-S."/>
            <person name="Embley T.M."/>
            <person name="Coombs G.H."/>
            <person name="Mottram J.C."/>
            <person name="Tachezy J."/>
            <person name="Fraser-Liggett C.M."/>
            <person name="Johnson P.J."/>
        </authorList>
    </citation>
    <scope>NUCLEOTIDE SEQUENCE [LARGE SCALE GENOMIC DNA]</scope>
    <source>
        <strain evidence="2">G3</strain>
    </source>
</reference>
<name>A2FZ13_TRIV3</name>
<feature type="compositionally biased region" description="Acidic residues" evidence="1">
    <location>
        <begin position="610"/>
        <end position="622"/>
    </location>
</feature>
<accession>A2FZ13</accession>
<dbReference type="RefSeq" id="XP_001302783.1">
    <property type="nucleotide sequence ID" value="XM_001302782.1"/>
</dbReference>
<proteinExistence type="predicted"/>
<feature type="compositionally biased region" description="Low complexity" evidence="1">
    <location>
        <begin position="183"/>
        <end position="193"/>
    </location>
</feature>
<evidence type="ECO:0000313" key="2">
    <source>
        <dbReference type="EMBL" id="EAX89853.1"/>
    </source>
</evidence>
<dbReference type="AlphaFoldDB" id="A2FZ13"/>